<protein>
    <recommendedName>
        <fullName evidence="3">Rap-GAP domain-containing protein</fullName>
    </recommendedName>
</protein>
<dbReference type="Pfam" id="PF02145">
    <property type="entry name" value="Rap_GAP"/>
    <property type="match status" value="1"/>
</dbReference>
<feature type="region of interest" description="Disordered" evidence="2">
    <location>
        <begin position="54"/>
        <end position="76"/>
    </location>
</feature>
<dbReference type="GO" id="GO:0032007">
    <property type="term" value="P:negative regulation of TOR signaling"/>
    <property type="evidence" value="ECO:0007669"/>
    <property type="project" value="TreeGrafter"/>
</dbReference>
<dbReference type="GO" id="GO:0033596">
    <property type="term" value="C:TSC1-TSC2 complex"/>
    <property type="evidence" value="ECO:0007669"/>
    <property type="project" value="TreeGrafter"/>
</dbReference>
<dbReference type="EMBL" id="KZ819603">
    <property type="protein sequence ID" value="PWN35266.1"/>
    <property type="molecule type" value="Genomic_DNA"/>
</dbReference>
<evidence type="ECO:0000313" key="4">
    <source>
        <dbReference type="EMBL" id="PWN35266.1"/>
    </source>
</evidence>
<sequence>MIQPGPPQAEVFRTCLLLLTQAKAGLLPLAFCLSICELVTASVHLSDLRANRATKAARETRSGAPGSQSSKALDADPPLANIDRAALYALVCHLSDHTRGNSLPSKENQYETRLPALPMQLRALEVLSYEGRDVASFPGLLEFLGDGLLTSWEELQVLRRISSREIVEGTAKDITPEQHEEQTIILEQLTLREWTVLSSLHLITSIIKFSFSKLDLGSVEDVLTHVADMMHNSTSIAHKQPSKGRGEQQERREVRKARSKSKERRPLTEGYDYYGLDTLNQSDTPTPNATPLGGMTPKLGPTVNTTAAGTSVAPIALATVPPVSSVGAAAAAVLAKSDYKSEDTRPILQETDVRAVIKLIDSTLRFGFMPPRSVNGVTSTICCILGHHIVAPNKESDWSELANGVLANLLRSHCANASIRCARQMLMEDPKEHDHEITLLCGAVEFLRGALLLVAQAEEQRGSSAAQTLNTSSKSGSSSKEDALAPYITVPLLIPALSGALRRHADVLDIQVLNLVSEMLPLKDGRHILGSRLTQDDWDLLLDLPGIAKRHLHDFHNKLGRQAPTSQTDQIEASTPAVIEAMLNLVSRLRLSNLRAVEEGKESGKELPWTPKLASLLLSLAPFLSDEIIVDLVEYYKARHLCLPCTTDWIPNVRSLLNALFHRHELLRNIKSQSSRASAEKDGNLARTTLVKFLFEHVYETVQDLPQHRSALLLGVILPLAQSALASESDPFVEKTMRHALIDAAVTAISTTGAAASQYDEENASATGSVENVGSNAIDEESSGDAIFNEIIGLHEKLARSDTSNDHNVFEVPTPTNQKTAAAMDASVSIKKSKAIQSSLDLIAIFQRLAFSSPWVLLPTSSRIKKQSEKAQRLAWEKRARTASLAIFRILLDLIKPATSANSATGATQTGTVASVSTPSTAVRLAIMQWLVRLRTDREHRIYIVGDLQDLIAPAANTLRRGPLAPSNEAEVEATPSTTEANGSDRTRSTTRRDTNATRDGGRDPNRSRSAAERSASRIREVSREREQGRREQPPGYNNENASGAFRLRSPSRTRNPVNAEPLWRLPEQLLFDVPPIGWRSDVVFTYMHPETDRDAHHHHHHRYASMEEGGAAPIPMPISEYLATCINLLTLDKEWDLISYLLSHLPHQLANKHLVCGPKAQKQVLALRQILTSQILDQKFINQVSLPDDVKKSDVYAVAYGTLATLISYRALFSRSQQDELVEAFMAGLNKSSNTAQPCIRALTVACYELQKSINRHLPKMLVKMTTVMSSSTMSVHILEMIAAIGNLPSLYANFTETDYRRIFGIALQYIQYHNQRSAEEDARSSATAFTLSQYVIMLAYYNISLWFLIVKLPDRIKYVESIRKGLLLANEGRTRVADQTEVCFDFLARYTHSNAEPRPQQSFLNHIVKAKGQGLQNTGSALTSGPSVASNSNTKHFLYGKGLLTISTLDKNGWAEILVRRPSGTMGLLCKLENVPISHLPDEDEEEVDLPAAMMMNRNTKPEITSSDHNSLATWVREKLHEHEMQSSQRPLGPPRHDKARRPRSSSFTLDKRSSQAKHGLLQPESEELKATMKRVLADTTSDGQGLTQGTNSAVKARPANTRNEHAFDPGFLALQLSAYPDVSPSNKPPLLLPNEAWVQRMVRAVDLTPTVDFHRIGVLYVGAGQRAEKEILANRNGSNRYAQFLRGLGDLITLRGQTAVYTGGLDTHNDEHGKYAYVWGDDISQIVYHTTTLMPNDEVNDPMFARKKALIGNDWVRIIWNESGLEYDPQTIRTQFNYVSIVISPNSRGGAELGSVNAVDTIFYRVSLQCIEGLPNFAPVGDGQLVSAAVLPNFVRILALHCSLVSQIFVATGDRQSGQSFNYTSNWVSRLQHLERARTKIESETAKAATSEPAADNTPANETRNEDEDTPRESGGQDEYFKPAPKVVSASDATAYNILRF</sequence>
<dbReference type="GeneID" id="37019042"/>
<evidence type="ECO:0000256" key="2">
    <source>
        <dbReference type="SAM" id="MobiDB-lite"/>
    </source>
</evidence>
<organism evidence="4 5">
    <name type="scientific">Meira miltonrushii</name>
    <dbReference type="NCBI Taxonomy" id="1280837"/>
    <lineage>
        <taxon>Eukaryota</taxon>
        <taxon>Fungi</taxon>
        <taxon>Dikarya</taxon>
        <taxon>Basidiomycota</taxon>
        <taxon>Ustilaginomycotina</taxon>
        <taxon>Exobasidiomycetes</taxon>
        <taxon>Exobasidiales</taxon>
        <taxon>Brachybasidiaceae</taxon>
        <taxon>Meira</taxon>
    </lineage>
</organism>
<dbReference type="InterPro" id="IPR024584">
    <property type="entry name" value="Tuberin_N"/>
</dbReference>
<feature type="domain" description="Rap-GAP" evidence="3">
    <location>
        <begin position="1645"/>
        <end position="1888"/>
    </location>
</feature>
<dbReference type="FunFam" id="3.40.50.11210:FF:000007">
    <property type="entry name" value="Tuberous sclerosis 2"/>
    <property type="match status" value="1"/>
</dbReference>
<dbReference type="PANTHER" id="PTHR10063">
    <property type="entry name" value="TUBERIN"/>
    <property type="match status" value="1"/>
</dbReference>
<dbReference type="InParanoid" id="A0A316VCK0"/>
<reference evidence="4 5" key="1">
    <citation type="journal article" date="2018" name="Mol. Biol. Evol.">
        <title>Broad Genomic Sampling Reveals a Smut Pathogenic Ancestry of the Fungal Clade Ustilaginomycotina.</title>
        <authorList>
            <person name="Kijpornyongpan T."/>
            <person name="Mondo S.J."/>
            <person name="Barry K."/>
            <person name="Sandor L."/>
            <person name="Lee J."/>
            <person name="Lipzen A."/>
            <person name="Pangilinan J."/>
            <person name="LaButti K."/>
            <person name="Hainaut M."/>
            <person name="Henrissat B."/>
            <person name="Grigoriev I.V."/>
            <person name="Spatafora J.W."/>
            <person name="Aime M.C."/>
        </authorList>
    </citation>
    <scope>NUCLEOTIDE SEQUENCE [LARGE SCALE GENOMIC DNA]</scope>
    <source>
        <strain evidence="4 5">MCA 3882</strain>
    </source>
</reference>
<feature type="compositionally biased region" description="Basic and acidic residues" evidence="2">
    <location>
        <begin position="244"/>
        <end position="253"/>
    </location>
</feature>
<dbReference type="InterPro" id="IPR000331">
    <property type="entry name" value="Rap/Ran_GAP_dom"/>
</dbReference>
<dbReference type="GO" id="GO:0005634">
    <property type="term" value="C:nucleus"/>
    <property type="evidence" value="ECO:0007669"/>
    <property type="project" value="InterPro"/>
</dbReference>
<dbReference type="PANTHER" id="PTHR10063:SF0">
    <property type="entry name" value="TUBERIN"/>
    <property type="match status" value="1"/>
</dbReference>
<name>A0A316VCK0_9BASI</name>
<feature type="region of interest" description="Disordered" evidence="2">
    <location>
        <begin position="234"/>
        <end position="264"/>
    </location>
</feature>
<feature type="compositionally biased region" description="Basic and acidic residues" evidence="2">
    <location>
        <begin position="983"/>
        <end position="1033"/>
    </location>
</feature>
<keyword evidence="5" id="KW-1185">Reference proteome</keyword>
<evidence type="ECO:0000256" key="1">
    <source>
        <dbReference type="ARBA" id="ARBA00022468"/>
    </source>
</evidence>
<dbReference type="STRING" id="1280837.A0A316VCK0"/>
<keyword evidence="1" id="KW-0343">GTPase activation</keyword>
<feature type="region of interest" description="Disordered" evidence="2">
    <location>
        <begin position="1523"/>
        <end position="1569"/>
    </location>
</feature>
<gene>
    <name evidence="4" type="ORF">FA14DRAFT_145015</name>
</gene>
<proteinExistence type="predicted"/>
<dbReference type="GO" id="GO:0051056">
    <property type="term" value="P:regulation of small GTPase mediated signal transduction"/>
    <property type="evidence" value="ECO:0007669"/>
    <property type="project" value="InterPro"/>
</dbReference>
<dbReference type="Proteomes" id="UP000245771">
    <property type="component" value="Unassembled WGS sequence"/>
</dbReference>
<accession>A0A316VCK0</accession>
<dbReference type="InterPro" id="IPR027107">
    <property type="entry name" value="Tuberin/Ral-act_asu"/>
</dbReference>
<dbReference type="InterPro" id="IPR035974">
    <property type="entry name" value="Rap/Ran-GAP_sf"/>
</dbReference>
<feature type="region of interest" description="Disordered" evidence="2">
    <location>
        <begin position="1884"/>
        <end position="1929"/>
    </location>
</feature>
<evidence type="ECO:0000259" key="3">
    <source>
        <dbReference type="PROSITE" id="PS50085"/>
    </source>
</evidence>
<dbReference type="InterPro" id="IPR018515">
    <property type="entry name" value="Tuberin-type_domain"/>
</dbReference>
<dbReference type="Gene3D" id="3.40.50.11210">
    <property type="entry name" value="Rap/Ran-GAP"/>
    <property type="match status" value="1"/>
</dbReference>
<dbReference type="RefSeq" id="XP_025355568.1">
    <property type="nucleotide sequence ID" value="XM_025497261.1"/>
</dbReference>
<feature type="compositionally biased region" description="Polar residues" evidence="2">
    <location>
        <begin position="1582"/>
        <end position="1596"/>
    </location>
</feature>
<dbReference type="OrthoDB" id="19311at2759"/>
<feature type="region of interest" description="Disordered" evidence="2">
    <location>
        <begin position="1582"/>
        <end position="1601"/>
    </location>
</feature>
<dbReference type="Pfam" id="PF11864">
    <property type="entry name" value="DUF3384"/>
    <property type="match status" value="1"/>
</dbReference>
<dbReference type="PROSITE" id="PS50085">
    <property type="entry name" value="RAPGAP"/>
    <property type="match status" value="1"/>
</dbReference>
<dbReference type="SUPFAM" id="SSF111347">
    <property type="entry name" value="Rap/Ran-GAP"/>
    <property type="match status" value="1"/>
</dbReference>
<evidence type="ECO:0000313" key="5">
    <source>
        <dbReference type="Proteomes" id="UP000245771"/>
    </source>
</evidence>
<dbReference type="Pfam" id="PF03542">
    <property type="entry name" value="Tuberin"/>
    <property type="match status" value="1"/>
</dbReference>
<dbReference type="GO" id="GO:0005096">
    <property type="term" value="F:GTPase activator activity"/>
    <property type="evidence" value="ECO:0007669"/>
    <property type="project" value="UniProtKB-KW"/>
</dbReference>
<feature type="region of interest" description="Disordered" evidence="2">
    <location>
        <begin position="962"/>
        <end position="1055"/>
    </location>
</feature>
<feature type="compositionally biased region" description="Basic residues" evidence="2">
    <location>
        <begin position="254"/>
        <end position="263"/>
    </location>
</feature>